<keyword evidence="4" id="KW-1185">Reference proteome</keyword>
<evidence type="ECO:0000256" key="1">
    <source>
        <dbReference type="ARBA" id="ARBA00007191"/>
    </source>
</evidence>
<evidence type="ECO:0000313" key="3">
    <source>
        <dbReference type="EMBL" id="QSL64101.1"/>
    </source>
</evidence>
<dbReference type="Pfam" id="PF03259">
    <property type="entry name" value="Robl_LC7"/>
    <property type="match status" value="1"/>
</dbReference>
<gene>
    <name evidence="3" type="ORF">MERGE_000256</name>
</gene>
<reference evidence="3" key="1">
    <citation type="submission" date="2020-06" db="EMBL/GenBank/DDBJ databases">
        <title>Genomes of multiple members of Pneumocystis genus reveal paths to human pathogen Pneumocystis jirovecii.</title>
        <authorList>
            <person name="Cisse O.H."/>
            <person name="Ma L."/>
            <person name="Dekker J."/>
            <person name="Khil P."/>
            <person name="Jo J."/>
            <person name="Brenchley J."/>
            <person name="Blair R."/>
            <person name="Pahar B."/>
            <person name="Chabe M."/>
            <person name="Van Rompay K.A."/>
            <person name="Keesler R."/>
            <person name="Sukura A."/>
            <person name="Hirsch V."/>
            <person name="Kutty G."/>
            <person name="Liu Y."/>
            <person name="Peng L."/>
            <person name="Chen J."/>
            <person name="Song J."/>
            <person name="Weissenbacher-Lang C."/>
            <person name="Xu J."/>
            <person name="Upham N.S."/>
            <person name="Stajich J.E."/>
            <person name="Cuomo C.A."/>
            <person name="Cushion M.T."/>
            <person name="Kovacs J.A."/>
        </authorList>
    </citation>
    <scope>NUCLEOTIDE SEQUENCE</scope>
    <source>
        <strain evidence="3">2A</strain>
    </source>
</reference>
<organism evidence="3 4">
    <name type="scientific">Pneumocystis wakefieldiae</name>
    <dbReference type="NCBI Taxonomy" id="38082"/>
    <lineage>
        <taxon>Eukaryota</taxon>
        <taxon>Fungi</taxon>
        <taxon>Dikarya</taxon>
        <taxon>Ascomycota</taxon>
        <taxon>Taphrinomycotina</taxon>
        <taxon>Pneumocystomycetes</taxon>
        <taxon>Pneumocystaceae</taxon>
        <taxon>Pneumocystis</taxon>
    </lineage>
</organism>
<dbReference type="InterPro" id="IPR004942">
    <property type="entry name" value="Roadblock/LAMTOR2_dom"/>
</dbReference>
<sequence length="96" mass="10804">MFGTCEELLTRIVAKHQVQGILILEKESNNIIHTTFNHETSTLYAKSIKSLFLSAETLTNNTGSNNALQFIRIKTQINEFMIVPGSDYFLVVIVSN</sequence>
<feature type="domain" description="Roadblock/LAMTOR2" evidence="2">
    <location>
        <begin position="5"/>
        <end position="94"/>
    </location>
</feature>
<dbReference type="EMBL" id="CP054532">
    <property type="protein sequence ID" value="QSL64101.1"/>
    <property type="molecule type" value="Genomic_DNA"/>
</dbReference>
<proteinExistence type="inferred from homology"/>
<dbReference type="SMART" id="SM00960">
    <property type="entry name" value="Robl_LC7"/>
    <property type="match status" value="1"/>
</dbReference>
<dbReference type="Proteomes" id="UP000663699">
    <property type="component" value="Chromosome 1"/>
</dbReference>
<protein>
    <recommendedName>
        <fullName evidence="2">Roadblock/LAMTOR2 domain-containing protein</fullName>
    </recommendedName>
</protein>
<accession>A0A899FQP1</accession>
<comment type="similarity">
    <text evidence="1">Belongs to the GAMAD family.</text>
</comment>
<name>A0A899FQP1_9ASCO</name>
<evidence type="ECO:0000313" key="4">
    <source>
        <dbReference type="Proteomes" id="UP000663699"/>
    </source>
</evidence>
<dbReference type="Gene3D" id="3.30.450.30">
    <property type="entry name" value="Dynein light chain 2a, cytoplasmic"/>
    <property type="match status" value="1"/>
</dbReference>
<evidence type="ECO:0000259" key="2">
    <source>
        <dbReference type="SMART" id="SM00960"/>
    </source>
</evidence>
<dbReference type="OrthoDB" id="9985637at2759"/>
<dbReference type="AlphaFoldDB" id="A0A899FQP1"/>
<dbReference type="PANTHER" id="PTHR10779">
    <property type="entry name" value="DYNEIN LIGHT CHAIN ROADBLOCK"/>
    <property type="match status" value="1"/>
</dbReference>
<dbReference type="SUPFAM" id="SSF103196">
    <property type="entry name" value="Roadblock/LC7 domain"/>
    <property type="match status" value="1"/>
</dbReference>